<protein>
    <submittedName>
        <fullName evidence="2">Uncharacterized protein</fullName>
    </submittedName>
</protein>
<gene>
    <name evidence="2" type="ORF">PoB_006625500</name>
</gene>
<evidence type="ECO:0000313" key="3">
    <source>
        <dbReference type="Proteomes" id="UP000735302"/>
    </source>
</evidence>
<name>A0AAV4D6Y4_9GAST</name>
<comment type="caution">
    <text evidence="2">The sequence shown here is derived from an EMBL/GenBank/DDBJ whole genome shotgun (WGS) entry which is preliminary data.</text>
</comment>
<accession>A0AAV4D6Y4</accession>
<sequence>MKYDGVVSLDTTSALEAETAMLFLDLTSHWLLRDTRFLFPIIFTPSAVGRILSRRSHQSHYHQRTRKLGKKVGKAKSRTVI</sequence>
<evidence type="ECO:0000313" key="2">
    <source>
        <dbReference type="EMBL" id="GFO39750.1"/>
    </source>
</evidence>
<dbReference type="Proteomes" id="UP000735302">
    <property type="component" value="Unassembled WGS sequence"/>
</dbReference>
<dbReference type="EMBL" id="BLXT01007506">
    <property type="protein sequence ID" value="GFO39750.1"/>
    <property type="molecule type" value="Genomic_DNA"/>
</dbReference>
<proteinExistence type="predicted"/>
<organism evidence="2 3">
    <name type="scientific">Plakobranchus ocellatus</name>
    <dbReference type="NCBI Taxonomy" id="259542"/>
    <lineage>
        <taxon>Eukaryota</taxon>
        <taxon>Metazoa</taxon>
        <taxon>Spiralia</taxon>
        <taxon>Lophotrochozoa</taxon>
        <taxon>Mollusca</taxon>
        <taxon>Gastropoda</taxon>
        <taxon>Heterobranchia</taxon>
        <taxon>Euthyneura</taxon>
        <taxon>Panpulmonata</taxon>
        <taxon>Sacoglossa</taxon>
        <taxon>Placobranchoidea</taxon>
        <taxon>Plakobranchidae</taxon>
        <taxon>Plakobranchus</taxon>
    </lineage>
</organism>
<evidence type="ECO:0000256" key="1">
    <source>
        <dbReference type="SAM" id="MobiDB-lite"/>
    </source>
</evidence>
<feature type="region of interest" description="Disordered" evidence="1">
    <location>
        <begin position="57"/>
        <end position="81"/>
    </location>
</feature>
<dbReference type="AlphaFoldDB" id="A0AAV4D6Y4"/>
<reference evidence="2 3" key="1">
    <citation type="journal article" date="2021" name="Elife">
        <title>Chloroplast acquisition without the gene transfer in kleptoplastic sea slugs, Plakobranchus ocellatus.</title>
        <authorList>
            <person name="Maeda T."/>
            <person name="Takahashi S."/>
            <person name="Yoshida T."/>
            <person name="Shimamura S."/>
            <person name="Takaki Y."/>
            <person name="Nagai Y."/>
            <person name="Toyoda A."/>
            <person name="Suzuki Y."/>
            <person name="Arimoto A."/>
            <person name="Ishii H."/>
            <person name="Satoh N."/>
            <person name="Nishiyama T."/>
            <person name="Hasebe M."/>
            <person name="Maruyama T."/>
            <person name="Minagawa J."/>
            <person name="Obokata J."/>
            <person name="Shigenobu S."/>
        </authorList>
    </citation>
    <scope>NUCLEOTIDE SEQUENCE [LARGE SCALE GENOMIC DNA]</scope>
</reference>
<keyword evidence="3" id="KW-1185">Reference proteome</keyword>